<organism evidence="1">
    <name type="scientific">Anguilla anguilla</name>
    <name type="common">European freshwater eel</name>
    <name type="synonym">Muraena anguilla</name>
    <dbReference type="NCBI Taxonomy" id="7936"/>
    <lineage>
        <taxon>Eukaryota</taxon>
        <taxon>Metazoa</taxon>
        <taxon>Chordata</taxon>
        <taxon>Craniata</taxon>
        <taxon>Vertebrata</taxon>
        <taxon>Euteleostomi</taxon>
        <taxon>Actinopterygii</taxon>
        <taxon>Neopterygii</taxon>
        <taxon>Teleostei</taxon>
        <taxon>Anguilliformes</taxon>
        <taxon>Anguillidae</taxon>
        <taxon>Anguilla</taxon>
    </lineage>
</organism>
<protein>
    <submittedName>
        <fullName evidence="1">Uncharacterized protein</fullName>
    </submittedName>
</protein>
<sequence>MKCKLGDIWHKAICQYQDKANIPGPG</sequence>
<dbReference type="EMBL" id="GBXM01015321">
    <property type="protein sequence ID" value="JAH93256.1"/>
    <property type="molecule type" value="Transcribed_RNA"/>
</dbReference>
<dbReference type="AlphaFoldDB" id="A0A0E9WSL6"/>
<name>A0A0E9WSL6_ANGAN</name>
<evidence type="ECO:0000313" key="1">
    <source>
        <dbReference type="EMBL" id="JAH93256.1"/>
    </source>
</evidence>
<reference evidence="1" key="1">
    <citation type="submission" date="2014-11" db="EMBL/GenBank/DDBJ databases">
        <authorList>
            <person name="Amaro Gonzalez C."/>
        </authorList>
    </citation>
    <scope>NUCLEOTIDE SEQUENCE</scope>
</reference>
<accession>A0A0E9WSL6</accession>
<proteinExistence type="predicted"/>
<reference evidence="1" key="2">
    <citation type="journal article" date="2015" name="Fish Shellfish Immunol.">
        <title>Early steps in the European eel (Anguilla anguilla)-Vibrio vulnificus interaction in the gills: Role of the RtxA13 toxin.</title>
        <authorList>
            <person name="Callol A."/>
            <person name="Pajuelo D."/>
            <person name="Ebbesson L."/>
            <person name="Teles M."/>
            <person name="MacKenzie S."/>
            <person name="Amaro C."/>
        </authorList>
    </citation>
    <scope>NUCLEOTIDE SEQUENCE</scope>
</reference>